<dbReference type="PANTHER" id="PTHR42916:SF1">
    <property type="entry name" value="PROTEIN PHYLLO, CHLOROPLASTIC"/>
    <property type="match status" value="1"/>
</dbReference>
<accession>A0AAE4AKK2</accession>
<proteinExistence type="predicted"/>
<dbReference type="Gene3D" id="3.40.50.1220">
    <property type="entry name" value="TPP-binding domain"/>
    <property type="match status" value="1"/>
</dbReference>
<keyword evidence="2" id="KW-0479">Metal-binding</keyword>
<sequence>MNSHYTIEKNHQILIALLKAHGIRKVVASPGGTNISFVASIQNDPYFEIFSCIDERSAAYIACGIASQSGEKVALSCTGATSSRNYYPGLTEAYYRKLPILAITSSRANEDIGHDIPQVTDRRCPPKDVVKMSVYLPSIHSKTDEWSCQVNANKAILELTHNCSGPVHINLVTEYVADLSEKDLPTVRVVDRITFTGEFPEIKSKNIAIFIGQHEPFKDSLTAAIEEFCEKYNAVVLVDHTSNYNGKYKVYPFVVSNQVENSFQCNNIDLMIQLGNISGAYYKINPQNVWRINLDGELKDPFHKLQYVFEMSDENFFARYNNIKDRKDGVTFYSDWFNTYHELEGKLSSIMDILPFSNIWISHQLASKIPSNSNLYLGILNTLRSWNIFPGNDIDLCISNVGGFGIDGGISTAVGISLSNQSKLTFCILGDLSFFYDMNAMGNRHIGKNMRILVVNNGLGTEFKIGNSLAMRAGLGDSTDQYIAAKGHFISPDDSVIKKYVESIGFDYISAANKKEFNEKVAIFTQAESLEKPIVFEVFTKDSDENDALNQVTHLSSSLKGSIKSNAKTVIKGLIGQHGYESLRQTIKK</sequence>
<evidence type="ECO:0000256" key="2">
    <source>
        <dbReference type="ARBA" id="ARBA00022723"/>
    </source>
</evidence>
<feature type="domain" description="Thiamine pyrophosphate enzyme N-terminal TPP-binding" evidence="6">
    <location>
        <begin position="12"/>
        <end position="118"/>
    </location>
</feature>
<dbReference type="CDD" id="cd07037">
    <property type="entry name" value="TPP_PYR_MenD"/>
    <property type="match status" value="1"/>
</dbReference>
<dbReference type="GO" id="GO:0046872">
    <property type="term" value="F:metal ion binding"/>
    <property type="evidence" value="ECO:0007669"/>
    <property type="project" value="UniProtKB-KW"/>
</dbReference>
<keyword evidence="4" id="KW-0786">Thiamine pyrophosphate</keyword>
<dbReference type="SUPFAM" id="SSF52518">
    <property type="entry name" value="Thiamin diphosphate-binding fold (THDP-binding)"/>
    <property type="match status" value="2"/>
</dbReference>
<dbReference type="Pfam" id="PF02776">
    <property type="entry name" value="TPP_enzyme_N"/>
    <property type="match status" value="1"/>
</dbReference>
<evidence type="ECO:0000256" key="1">
    <source>
        <dbReference type="ARBA" id="ARBA00022679"/>
    </source>
</evidence>
<dbReference type="GO" id="GO:0030976">
    <property type="term" value="F:thiamine pyrophosphate binding"/>
    <property type="evidence" value="ECO:0007669"/>
    <property type="project" value="InterPro"/>
</dbReference>
<keyword evidence="8" id="KW-1185">Reference proteome</keyword>
<dbReference type="InterPro" id="IPR004433">
    <property type="entry name" value="MenaQ_synth_MenD"/>
</dbReference>
<dbReference type="PIRSF" id="PIRSF004983">
    <property type="entry name" value="MenD"/>
    <property type="match status" value="1"/>
</dbReference>
<dbReference type="Gene3D" id="3.40.50.970">
    <property type="match status" value="2"/>
</dbReference>
<dbReference type="GO" id="GO:0009234">
    <property type="term" value="P:menaquinone biosynthetic process"/>
    <property type="evidence" value="ECO:0007669"/>
    <property type="project" value="InterPro"/>
</dbReference>
<evidence type="ECO:0000256" key="5">
    <source>
        <dbReference type="ARBA" id="ARBA00023211"/>
    </source>
</evidence>
<evidence type="ECO:0000313" key="8">
    <source>
        <dbReference type="Proteomes" id="UP001241537"/>
    </source>
</evidence>
<dbReference type="InterPro" id="IPR029061">
    <property type="entry name" value="THDP-binding"/>
</dbReference>
<comment type="caution">
    <text evidence="7">The sequence shown here is derived from an EMBL/GenBank/DDBJ whole genome shotgun (WGS) entry which is preliminary data.</text>
</comment>
<reference evidence="7" key="1">
    <citation type="submission" date="2023-07" db="EMBL/GenBank/DDBJ databases">
        <title>Genomic Encyclopedia of Type Strains, Phase IV (KMG-IV): sequencing the most valuable type-strain genomes for metagenomic binning, comparative biology and taxonomic classification.</title>
        <authorList>
            <person name="Goeker M."/>
        </authorList>
    </citation>
    <scope>NUCLEOTIDE SEQUENCE</scope>
    <source>
        <strain evidence="7">DSM 19659</strain>
    </source>
</reference>
<protein>
    <submittedName>
        <fullName evidence="7">2-succinyl-5-enolpyruvyl-6-hydroxy-3-cyclohexene-1-carboxylate synthase</fullName>
        <ecNumber evidence="7">2.2.1.9</ecNumber>
    </submittedName>
</protein>
<keyword evidence="3" id="KW-0460">Magnesium</keyword>
<name>A0AAE4AKK2_9FIRM</name>
<evidence type="ECO:0000259" key="6">
    <source>
        <dbReference type="Pfam" id="PF02776"/>
    </source>
</evidence>
<dbReference type="AlphaFoldDB" id="A0AAE4AKK2"/>
<evidence type="ECO:0000313" key="7">
    <source>
        <dbReference type="EMBL" id="MDQ0152993.1"/>
    </source>
</evidence>
<evidence type="ECO:0000256" key="3">
    <source>
        <dbReference type="ARBA" id="ARBA00022842"/>
    </source>
</evidence>
<keyword evidence="1 7" id="KW-0808">Transferase</keyword>
<gene>
    <name evidence="7" type="ORF">J2S20_001699</name>
</gene>
<dbReference type="EMBL" id="JAUSTO010000010">
    <property type="protein sequence ID" value="MDQ0152993.1"/>
    <property type="molecule type" value="Genomic_DNA"/>
</dbReference>
<keyword evidence="5" id="KW-0464">Manganese</keyword>
<dbReference type="Proteomes" id="UP001241537">
    <property type="component" value="Unassembled WGS sequence"/>
</dbReference>
<evidence type="ECO:0000256" key="4">
    <source>
        <dbReference type="ARBA" id="ARBA00023052"/>
    </source>
</evidence>
<dbReference type="PANTHER" id="PTHR42916">
    <property type="entry name" value="2-SUCCINYL-5-ENOLPYRUVYL-6-HYDROXY-3-CYCLOHEXENE-1-CARBOXYLATE SYNTHASE"/>
    <property type="match status" value="1"/>
</dbReference>
<dbReference type="InterPro" id="IPR012001">
    <property type="entry name" value="Thiamin_PyroP_enz_TPP-bd_dom"/>
</dbReference>
<organism evidence="7 8">
    <name type="scientific">Moryella indoligenes</name>
    <dbReference type="NCBI Taxonomy" id="371674"/>
    <lineage>
        <taxon>Bacteria</taxon>
        <taxon>Bacillati</taxon>
        <taxon>Bacillota</taxon>
        <taxon>Clostridia</taxon>
        <taxon>Lachnospirales</taxon>
        <taxon>Lachnospiraceae</taxon>
        <taxon>Moryella</taxon>
    </lineage>
</organism>
<dbReference type="EC" id="2.2.1.9" evidence="7"/>
<dbReference type="GO" id="GO:0070204">
    <property type="term" value="F:2-succinyl-5-enolpyruvyl-6-hydroxy-3-cyclohexene-1-carboxylic-acid synthase activity"/>
    <property type="evidence" value="ECO:0007669"/>
    <property type="project" value="UniProtKB-EC"/>
</dbReference>